<protein>
    <submittedName>
        <fullName evidence="1">Uncharacterized protein</fullName>
    </submittedName>
</protein>
<dbReference type="OrthoDB" id="6863120at2"/>
<gene>
    <name evidence="1" type="ORF">FNU76_19120</name>
</gene>
<name>A0A516SJG7_9NEIS</name>
<dbReference type="AlphaFoldDB" id="A0A516SJG7"/>
<dbReference type="EMBL" id="CP041730">
    <property type="protein sequence ID" value="QDQ28290.1"/>
    <property type="molecule type" value="Genomic_DNA"/>
</dbReference>
<evidence type="ECO:0000313" key="1">
    <source>
        <dbReference type="EMBL" id="QDQ28290.1"/>
    </source>
</evidence>
<proteinExistence type="predicted"/>
<evidence type="ECO:0000313" key="2">
    <source>
        <dbReference type="Proteomes" id="UP000317550"/>
    </source>
</evidence>
<reference evidence="2" key="1">
    <citation type="submission" date="2019-07" db="EMBL/GenBank/DDBJ databases">
        <title>Chitinimonas sp. nov., isolated from Ny-Alesund, arctica soil.</title>
        <authorList>
            <person name="Xu Q."/>
            <person name="Peng F."/>
        </authorList>
    </citation>
    <scope>NUCLEOTIDE SEQUENCE [LARGE SCALE GENOMIC DNA]</scope>
    <source>
        <strain evidence="2">R3-44</strain>
    </source>
</reference>
<dbReference type="RefSeq" id="WP_144279673.1">
    <property type="nucleotide sequence ID" value="NZ_CP041730.1"/>
</dbReference>
<dbReference type="KEGG" id="cari:FNU76_19120"/>
<organism evidence="1 2">
    <name type="scientific">Chitinimonas arctica</name>
    <dbReference type="NCBI Taxonomy" id="2594795"/>
    <lineage>
        <taxon>Bacteria</taxon>
        <taxon>Pseudomonadati</taxon>
        <taxon>Pseudomonadota</taxon>
        <taxon>Betaproteobacteria</taxon>
        <taxon>Neisseriales</taxon>
        <taxon>Chitinibacteraceae</taxon>
        <taxon>Chitinimonas</taxon>
    </lineage>
</organism>
<sequence length="184" mass="21123">MTMRTTFTLNDLKANRPLLEEAILKSLSLQAPTLEIRTNDELLCSAYIIEVKKTSISSWAEAIVILANLELHWLEEWGRELKDDDLSNIINLWLLPEFETYKPRMLDASQIKEIINQFRKGIENIRPSHMEVLVDGKHSDSDFRSVLPGEKIVSGLTLRHEWNDVELVYETASCYGLYSWGTGA</sequence>
<accession>A0A516SJG7</accession>
<keyword evidence="2" id="KW-1185">Reference proteome</keyword>
<dbReference type="Proteomes" id="UP000317550">
    <property type="component" value="Chromosome"/>
</dbReference>